<dbReference type="InterPro" id="IPR036388">
    <property type="entry name" value="WH-like_DNA-bd_sf"/>
</dbReference>
<dbReference type="Gene3D" id="1.10.10.10">
    <property type="entry name" value="Winged helix-like DNA-binding domain superfamily/Winged helix DNA-binding domain"/>
    <property type="match status" value="1"/>
</dbReference>
<evidence type="ECO:0000313" key="3">
    <source>
        <dbReference type="Proteomes" id="UP001596417"/>
    </source>
</evidence>
<comment type="caution">
    <text evidence="2">The sequence shown here is derived from an EMBL/GenBank/DDBJ whole genome shotgun (WGS) entry which is preliminary data.</text>
</comment>
<name>A0ABD5YTF4_9EURY</name>
<feature type="domain" description="HTH arsR-type" evidence="1">
    <location>
        <begin position="10"/>
        <end position="55"/>
    </location>
</feature>
<dbReference type="Pfam" id="PF01022">
    <property type="entry name" value="HTH_5"/>
    <property type="match status" value="1"/>
</dbReference>
<organism evidence="2 3">
    <name type="scientific">Halocatena marina</name>
    <dbReference type="NCBI Taxonomy" id="2934937"/>
    <lineage>
        <taxon>Archaea</taxon>
        <taxon>Methanobacteriati</taxon>
        <taxon>Methanobacteriota</taxon>
        <taxon>Stenosarchaea group</taxon>
        <taxon>Halobacteria</taxon>
        <taxon>Halobacteriales</taxon>
        <taxon>Natronomonadaceae</taxon>
        <taxon>Halocatena</taxon>
    </lineage>
</organism>
<dbReference type="AlphaFoldDB" id="A0ABD5YTF4"/>
<dbReference type="InterPro" id="IPR011991">
    <property type="entry name" value="ArsR-like_HTH"/>
</dbReference>
<dbReference type="InterPro" id="IPR001845">
    <property type="entry name" value="HTH_ArsR_DNA-bd_dom"/>
</dbReference>
<dbReference type="SUPFAM" id="SSF46785">
    <property type="entry name" value="Winged helix' DNA-binding domain"/>
    <property type="match status" value="1"/>
</dbReference>
<reference evidence="2 3" key="1">
    <citation type="journal article" date="2019" name="Int. J. Syst. Evol. Microbiol.">
        <title>The Global Catalogue of Microorganisms (GCM) 10K type strain sequencing project: providing services to taxonomists for standard genome sequencing and annotation.</title>
        <authorList>
            <consortium name="The Broad Institute Genomics Platform"/>
            <consortium name="The Broad Institute Genome Sequencing Center for Infectious Disease"/>
            <person name="Wu L."/>
            <person name="Ma J."/>
        </authorList>
    </citation>
    <scope>NUCLEOTIDE SEQUENCE [LARGE SCALE GENOMIC DNA]</scope>
    <source>
        <strain evidence="2 3">RDMS1</strain>
    </source>
</reference>
<dbReference type="Proteomes" id="UP001596417">
    <property type="component" value="Unassembled WGS sequence"/>
</dbReference>
<evidence type="ECO:0000259" key="1">
    <source>
        <dbReference type="Pfam" id="PF01022"/>
    </source>
</evidence>
<dbReference type="EMBL" id="JBHTAX010000005">
    <property type="protein sequence ID" value="MFC7192665.1"/>
    <property type="molecule type" value="Genomic_DNA"/>
</dbReference>
<dbReference type="GeneID" id="76202363"/>
<dbReference type="CDD" id="cd00090">
    <property type="entry name" value="HTH_ARSR"/>
    <property type="match status" value="1"/>
</dbReference>
<dbReference type="RefSeq" id="WP_264556664.1">
    <property type="nucleotide sequence ID" value="NZ_CP109981.1"/>
</dbReference>
<dbReference type="InterPro" id="IPR036390">
    <property type="entry name" value="WH_DNA-bd_sf"/>
</dbReference>
<gene>
    <name evidence="2" type="ORF">ACFQL7_24560</name>
</gene>
<proteinExistence type="predicted"/>
<evidence type="ECO:0000313" key="2">
    <source>
        <dbReference type="EMBL" id="MFC7192665.1"/>
    </source>
</evidence>
<protein>
    <submittedName>
        <fullName evidence="2">ArsR family transcriptional regulator</fullName>
    </submittedName>
</protein>
<accession>A0ABD5YTF4</accession>
<sequence length="67" mass="7949">MDEADDQLNETDREIIDALQEGRETTGSLADALDKHPQTIRDRLRWLRAWDYVHYYHEPTGLHELVE</sequence>
<keyword evidence="3" id="KW-1185">Reference proteome</keyword>